<dbReference type="PANTHER" id="PTHR31385:SF1">
    <property type="entry name" value="PUTATIVE (DUF220)-RELATED"/>
    <property type="match status" value="1"/>
</dbReference>
<protein>
    <recommendedName>
        <fullName evidence="1">DUF220 domain-containing protein</fullName>
    </recommendedName>
</protein>
<reference evidence="2" key="1">
    <citation type="submission" date="2018-02" db="EMBL/GenBank/DDBJ databases">
        <title>Rhizophora mucronata_Transcriptome.</title>
        <authorList>
            <person name="Meera S.P."/>
            <person name="Sreeshan A."/>
            <person name="Augustine A."/>
        </authorList>
    </citation>
    <scope>NUCLEOTIDE SEQUENCE</scope>
    <source>
        <tissue evidence="2">Leaf</tissue>
    </source>
</reference>
<dbReference type="Pfam" id="PF02713">
    <property type="entry name" value="DUF220"/>
    <property type="match status" value="1"/>
</dbReference>
<dbReference type="AlphaFoldDB" id="A0A2P2ILC2"/>
<organism evidence="2">
    <name type="scientific">Rhizophora mucronata</name>
    <name type="common">Asiatic mangrove</name>
    <dbReference type="NCBI Taxonomy" id="61149"/>
    <lineage>
        <taxon>Eukaryota</taxon>
        <taxon>Viridiplantae</taxon>
        <taxon>Streptophyta</taxon>
        <taxon>Embryophyta</taxon>
        <taxon>Tracheophyta</taxon>
        <taxon>Spermatophyta</taxon>
        <taxon>Magnoliopsida</taxon>
        <taxon>eudicotyledons</taxon>
        <taxon>Gunneridae</taxon>
        <taxon>Pentapetalae</taxon>
        <taxon>rosids</taxon>
        <taxon>fabids</taxon>
        <taxon>Malpighiales</taxon>
        <taxon>Rhizophoraceae</taxon>
        <taxon>Rhizophora</taxon>
    </lineage>
</organism>
<name>A0A2P2ILC2_RHIMU</name>
<dbReference type="EMBL" id="GGEC01001500">
    <property type="protein sequence ID" value="MBW81983.1"/>
    <property type="molecule type" value="Transcribed_RNA"/>
</dbReference>
<dbReference type="InterPro" id="IPR003863">
    <property type="entry name" value="DUF220"/>
</dbReference>
<accession>A0A2P2ILC2</accession>
<feature type="domain" description="DUF220" evidence="1">
    <location>
        <begin position="1"/>
        <end position="54"/>
    </location>
</feature>
<proteinExistence type="predicted"/>
<dbReference type="PANTHER" id="PTHR31385">
    <property type="entry name" value="PUTATIVE (DUF220)-RELATED"/>
    <property type="match status" value="1"/>
</dbReference>
<evidence type="ECO:0000259" key="1">
    <source>
        <dbReference type="Pfam" id="PF02713"/>
    </source>
</evidence>
<sequence length="148" mass="17295">MKFKQLKTGFMKRFEGSWKVEPVFIDENVCYPFKPKIWEDYYSCTKGKGRIGSKVSLEQLIQPSVVPPPPISWYLRGITARTTEMIANDLLAEGARIRRDLSTINSNECKTYWTTCDEHQNSKTSDIKARWALHRRNAKKHQRRLLTS</sequence>
<evidence type="ECO:0000313" key="2">
    <source>
        <dbReference type="EMBL" id="MBW81983.1"/>
    </source>
</evidence>